<feature type="transmembrane region" description="Helical" evidence="5">
    <location>
        <begin position="394"/>
        <end position="411"/>
    </location>
</feature>
<feature type="transmembrane region" description="Helical" evidence="5">
    <location>
        <begin position="63"/>
        <end position="83"/>
    </location>
</feature>
<evidence type="ECO:0000256" key="2">
    <source>
        <dbReference type="ARBA" id="ARBA00022692"/>
    </source>
</evidence>
<organism evidence="7 8">
    <name type="scientific">Noviluteimonas caseinilytica</name>
    <dbReference type="NCBI Taxonomy" id="2675101"/>
    <lineage>
        <taxon>Bacteria</taxon>
        <taxon>Pseudomonadati</taxon>
        <taxon>Pseudomonadota</taxon>
        <taxon>Gammaproteobacteria</taxon>
        <taxon>Lysobacterales</taxon>
        <taxon>Lysobacteraceae</taxon>
        <taxon>Noviluteimonas</taxon>
    </lineage>
</organism>
<feature type="transmembrane region" description="Helical" evidence="5">
    <location>
        <begin position="219"/>
        <end position="245"/>
    </location>
</feature>
<dbReference type="Proteomes" id="UP000681317">
    <property type="component" value="Chromosome"/>
</dbReference>
<proteinExistence type="predicted"/>
<evidence type="ECO:0000256" key="1">
    <source>
        <dbReference type="ARBA" id="ARBA00004141"/>
    </source>
</evidence>
<dbReference type="EMBL" id="AP024545">
    <property type="protein sequence ID" value="BCT92646.1"/>
    <property type="molecule type" value="Genomic_DNA"/>
</dbReference>
<dbReference type="PANTHER" id="PTHR37422">
    <property type="entry name" value="TEICHURONIC ACID BIOSYNTHESIS PROTEIN TUAE"/>
    <property type="match status" value="1"/>
</dbReference>
<feature type="transmembrane region" description="Helical" evidence="5">
    <location>
        <begin position="37"/>
        <end position="56"/>
    </location>
</feature>
<evidence type="ECO:0000256" key="4">
    <source>
        <dbReference type="ARBA" id="ARBA00023136"/>
    </source>
</evidence>
<keyword evidence="3 5" id="KW-1133">Transmembrane helix</keyword>
<sequence length="449" mass="47473">MQNSSTTADTHAPGPPAGWRWAPAWVLAFVALWPAPGYAEGVMSLGAIAAIVVLLASRFRGGAALLSGPAWALTSVLFFAYWLPEAFSSIDAVDRALALRESAFDLRYLPFLWLVASAVADARGRRITFGGLAIIVAIWTIDAVLQAVSGTSPLFFGIDTIKHAISGHGMCTDAEALAVDRLSGILGPCNLKFGQMLASMSPFALYAAARRWGVPGWCVASAVVGAIVLLGGARAAWISYALVLLWSGWRLLGWKRLLAVFAFGAIALAALGLFVPQVETRLQRTTQLLAADAGGVDNALSGRGRIWSAAMCMYRTHPINGVGARGFRDAFNGCDAEAGKLAAWGEGPALHAHHWVLEVASETGTIGLVLWLAGIALGWRAWRYASETARDRARPAMLALVVTLFPFNTHLAFYSTFWGGLALMLAALYAGSLLSRDPEPAAAPAAAAA</sequence>
<evidence type="ECO:0000259" key="6">
    <source>
        <dbReference type="Pfam" id="PF04932"/>
    </source>
</evidence>
<dbReference type="Pfam" id="PF04932">
    <property type="entry name" value="Wzy_C"/>
    <property type="match status" value="1"/>
</dbReference>
<name>A0ABM7Q5L6_9GAMM</name>
<feature type="transmembrane region" description="Helical" evidence="5">
    <location>
        <begin position="127"/>
        <end position="148"/>
    </location>
</feature>
<evidence type="ECO:0000256" key="5">
    <source>
        <dbReference type="SAM" id="Phobius"/>
    </source>
</evidence>
<feature type="transmembrane region" description="Helical" evidence="5">
    <location>
        <begin position="257"/>
        <end position="275"/>
    </location>
</feature>
<comment type="subcellular location">
    <subcellularLocation>
        <location evidence="1">Membrane</location>
        <topology evidence="1">Multi-pass membrane protein</topology>
    </subcellularLocation>
</comment>
<dbReference type="RefSeq" id="WP_213437724.1">
    <property type="nucleotide sequence ID" value="NZ_AP024545.1"/>
</dbReference>
<keyword evidence="2 5" id="KW-0812">Transmembrane</keyword>
<feature type="transmembrane region" description="Helical" evidence="5">
    <location>
        <begin position="103"/>
        <end position="120"/>
    </location>
</feature>
<protein>
    <submittedName>
        <fullName evidence="7">Membrane protein</fullName>
    </submittedName>
</protein>
<evidence type="ECO:0000313" key="7">
    <source>
        <dbReference type="EMBL" id="BCT92646.1"/>
    </source>
</evidence>
<feature type="transmembrane region" description="Helical" evidence="5">
    <location>
        <begin position="364"/>
        <end position="382"/>
    </location>
</feature>
<evidence type="ECO:0000256" key="3">
    <source>
        <dbReference type="ARBA" id="ARBA00022989"/>
    </source>
</evidence>
<keyword evidence="8" id="KW-1185">Reference proteome</keyword>
<gene>
    <name evidence="7" type="ORF">LYSCAS_16700</name>
</gene>
<keyword evidence="4 5" id="KW-0472">Membrane</keyword>
<dbReference type="InterPro" id="IPR051533">
    <property type="entry name" value="WaaL-like"/>
</dbReference>
<dbReference type="PANTHER" id="PTHR37422:SF21">
    <property type="entry name" value="EXOQ-LIKE PROTEIN"/>
    <property type="match status" value="1"/>
</dbReference>
<evidence type="ECO:0000313" key="8">
    <source>
        <dbReference type="Proteomes" id="UP000681317"/>
    </source>
</evidence>
<accession>A0ABM7Q5L6</accession>
<feature type="domain" description="O-antigen ligase-related" evidence="6">
    <location>
        <begin position="221"/>
        <end position="372"/>
    </location>
</feature>
<dbReference type="InterPro" id="IPR007016">
    <property type="entry name" value="O-antigen_ligase-rel_domated"/>
</dbReference>
<reference evidence="7 8" key="1">
    <citation type="submission" date="2021-03" db="EMBL/GenBank/DDBJ databases">
        <title>Complete Genome Sequences of Two Lysobacter Strains Isolated from Sea Water (Lysobacter caseinilyticus) and Soil (Lysobacter helvus) in South Korea.</title>
        <authorList>
            <person name="Watanabe Y."/>
            <person name="Arakawa K."/>
        </authorList>
    </citation>
    <scope>NUCLEOTIDE SEQUENCE [LARGE SCALE GENOMIC DNA]</scope>
    <source>
        <strain evidence="7 8">KVB24</strain>
    </source>
</reference>